<dbReference type="SMART" id="SM00382">
    <property type="entry name" value="AAA"/>
    <property type="match status" value="1"/>
</dbReference>
<dbReference type="InterPro" id="IPR027417">
    <property type="entry name" value="P-loop_NTPase"/>
</dbReference>
<protein>
    <submittedName>
        <fullName evidence="10">ABC transporter G family member 23</fullName>
    </submittedName>
</protein>
<evidence type="ECO:0000256" key="4">
    <source>
        <dbReference type="ARBA" id="ARBA00022840"/>
    </source>
</evidence>
<feature type="domain" description="ABC transmembrane type-2" evidence="9">
    <location>
        <begin position="519"/>
        <end position="757"/>
    </location>
</feature>
<dbReference type="EnsemblMetazoa" id="SSS_8826s_mrna">
    <property type="protein sequence ID" value="KAF7492800.1"/>
    <property type="gene ID" value="SSS_8826"/>
</dbReference>
<keyword evidence="5 7" id="KW-1133">Transmembrane helix</keyword>
<dbReference type="Proteomes" id="UP000070412">
    <property type="component" value="Unassembled WGS sequence"/>
</dbReference>
<feature type="transmembrane region" description="Helical" evidence="7">
    <location>
        <begin position="608"/>
        <end position="633"/>
    </location>
</feature>
<dbReference type="GO" id="GO:0016020">
    <property type="term" value="C:membrane"/>
    <property type="evidence" value="ECO:0007669"/>
    <property type="project" value="UniProtKB-SubCell"/>
</dbReference>
<dbReference type="InterPro" id="IPR047817">
    <property type="entry name" value="ABC2_TM_bact-type"/>
</dbReference>
<dbReference type="GO" id="GO:0016887">
    <property type="term" value="F:ATP hydrolysis activity"/>
    <property type="evidence" value="ECO:0007669"/>
    <property type="project" value="InterPro"/>
</dbReference>
<comment type="subcellular location">
    <subcellularLocation>
        <location evidence="1">Membrane</location>
        <topology evidence="1">Multi-pass membrane protein</topology>
    </subcellularLocation>
</comment>
<dbReference type="SUPFAM" id="SSF52540">
    <property type="entry name" value="P-loop containing nucleoside triphosphate hydrolases"/>
    <property type="match status" value="1"/>
</dbReference>
<keyword evidence="4" id="KW-0067">ATP-binding</keyword>
<reference evidence="10" key="2">
    <citation type="submission" date="2020-01" db="EMBL/GenBank/DDBJ databases">
        <authorList>
            <person name="Korhonen P.K.K."/>
            <person name="Guangxu M.G."/>
            <person name="Wang T.W."/>
            <person name="Stroehlein A.J.S."/>
            <person name="Young N.D."/>
            <person name="Ang C.-S.A."/>
            <person name="Fernando D.W.F."/>
            <person name="Lu H.L."/>
            <person name="Taylor S.T."/>
            <person name="Ehtesham M.E.M."/>
            <person name="Najaraj S.H.N."/>
            <person name="Harsha G.H.G."/>
            <person name="Madugundu A.M."/>
            <person name="Renuse S.R."/>
            <person name="Holt D.H."/>
            <person name="Pandey A.P."/>
            <person name="Papenfuss A.P."/>
            <person name="Gasser R.B.G."/>
            <person name="Fischer K.F."/>
        </authorList>
    </citation>
    <scope>NUCLEOTIDE SEQUENCE</scope>
    <source>
        <strain evidence="10">SSS_KF_BRIS2020</strain>
    </source>
</reference>
<reference evidence="11" key="3">
    <citation type="submission" date="2022-06" db="UniProtKB">
        <authorList>
            <consortium name="EnsemblMetazoa"/>
        </authorList>
    </citation>
    <scope>IDENTIFICATION</scope>
</reference>
<dbReference type="InterPro" id="IPR013525">
    <property type="entry name" value="ABC2_TM"/>
</dbReference>
<name>A0A834RAE5_SARSC</name>
<gene>
    <name evidence="10" type="ORF">SSS_8826</name>
</gene>
<dbReference type="GO" id="GO:0140359">
    <property type="term" value="F:ABC-type transporter activity"/>
    <property type="evidence" value="ECO:0007669"/>
    <property type="project" value="InterPro"/>
</dbReference>
<dbReference type="GO" id="GO:0005524">
    <property type="term" value="F:ATP binding"/>
    <property type="evidence" value="ECO:0007669"/>
    <property type="project" value="UniProtKB-KW"/>
</dbReference>
<dbReference type="Pfam" id="PF12698">
    <property type="entry name" value="ABC2_membrane_3"/>
    <property type="match status" value="1"/>
</dbReference>
<dbReference type="InterPro" id="IPR003593">
    <property type="entry name" value="AAA+_ATPase"/>
</dbReference>
<feature type="domain" description="ABC transporter" evidence="8">
    <location>
        <begin position="88"/>
        <end position="318"/>
    </location>
</feature>
<evidence type="ECO:0000259" key="8">
    <source>
        <dbReference type="PROSITE" id="PS50893"/>
    </source>
</evidence>
<dbReference type="CDD" id="cd03230">
    <property type="entry name" value="ABC_DR_subfamily_A"/>
    <property type="match status" value="1"/>
</dbReference>
<dbReference type="PANTHER" id="PTHR43038">
    <property type="entry name" value="ATP-BINDING CASSETTE, SUB-FAMILY H, MEMBER 1"/>
    <property type="match status" value="1"/>
</dbReference>
<dbReference type="PROSITE" id="PS00211">
    <property type="entry name" value="ABC_TRANSPORTER_1"/>
    <property type="match status" value="1"/>
</dbReference>
<evidence type="ECO:0000313" key="12">
    <source>
        <dbReference type="Proteomes" id="UP000070412"/>
    </source>
</evidence>
<dbReference type="PROSITE" id="PS50893">
    <property type="entry name" value="ABC_TRANSPORTER_2"/>
    <property type="match status" value="1"/>
</dbReference>
<accession>A0A834RAE5</accession>
<feature type="transmembrane region" description="Helical" evidence="7">
    <location>
        <begin position="731"/>
        <end position="754"/>
    </location>
</feature>
<dbReference type="PANTHER" id="PTHR43038:SF3">
    <property type="entry name" value="ABC TRANSPORTER G FAMILY MEMBER 20 ISOFORM X1"/>
    <property type="match status" value="1"/>
</dbReference>
<proteinExistence type="predicted"/>
<feature type="transmembrane region" description="Helical" evidence="7">
    <location>
        <begin position="563"/>
        <end position="587"/>
    </location>
</feature>
<evidence type="ECO:0000259" key="9">
    <source>
        <dbReference type="PROSITE" id="PS51012"/>
    </source>
</evidence>
<dbReference type="AlphaFoldDB" id="A0A834RAE5"/>
<evidence type="ECO:0000256" key="7">
    <source>
        <dbReference type="SAM" id="Phobius"/>
    </source>
</evidence>
<dbReference type="Gene3D" id="3.40.50.300">
    <property type="entry name" value="P-loop containing nucleotide triphosphate hydrolases"/>
    <property type="match status" value="1"/>
</dbReference>
<evidence type="ECO:0000256" key="3">
    <source>
        <dbReference type="ARBA" id="ARBA00022741"/>
    </source>
</evidence>
<dbReference type="Gene3D" id="3.40.1710.10">
    <property type="entry name" value="abc type-2 transporter like domain"/>
    <property type="match status" value="1"/>
</dbReference>
<dbReference type="InterPro" id="IPR017871">
    <property type="entry name" value="ABC_transporter-like_CS"/>
</dbReference>
<evidence type="ECO:0000313" key="11">
    <source>
        <dbReference type="EnsemblMetazoa" id="KAF7492800.1"/>
    </source>
</evidence>
<feature type="transmembrane region" description="Helical" evidence="7">
    <location>
        <begin position="21"/>
        <end position="39"/>
    </location>
</feature>
<dbReference type="EMBL" id="WVUK01000056">
    <property type="protein sequence ID" value="KAF7492800.1"/>
    <property type="molecule type" value="Genomic_DNA"/>
</dbReference>
<dbReference type="InterPro" id="IPR003439">
    <property type="entry name" value="ABC_transporter-like_ATP-bd"/>
</dbReference>
<dbReference type="OrthoDB" id="10255969at2759"/>
<sequence length="760" mass="86227">MRGRHSMISMLSSKKLNNRKYSFLKINVEIVFALTMALIDHKKDSFELVINKRDEKIKSSLCSFYQNDGFISDDDGGPISHSEPKIAVRVKNVHLSYGKISVLNGINMKVPFKKIYALLGPSGCGKTSLLRCVVGINRPQQGEILVYGNRPGTIESCIPGPGLGYTPQEIALFEDFTIAETFEYFGRLFHMKSKKIIEQTERLIRLLNLPRRNYFIRKLSGGQKRRVSLAVALIHSPPLLILDEPTVGVDPILRQNIWDHLHSIVKQMDLTIIITTQYIEEAKSADLVSLMRSGRLMVEENPLTLLQRLGQSSLEDVFLKLCQIDDQKHPEKSISNRNGLESIIETISTTEVASESMIQLKPFRSRTNFEFIDRIRALNWKNLITIRRNLSMLIIQFLMPSFQCFLNFICLGPDPYDLPIAIVNEDQPPIVSNLFIRNLNNITFRSIVLDELENGLDQIRNGLAWALIRFPKNYTKAMQRISSSMEYEDDNKLPQIDLHLDTTNYVIINTIQKNLWFTYNQTMAMANEIFVGEDPQSNLAHNQQNPFNSSIVYGVESPEMSEYMAPGLLSMAIFFAAMALTAITLVLERKNGIFERTLVSGVRTFEFVVSQISTQLLVLAVQVFFSIITMLYILDIDNKGSITLIYSLTLIQGMCGMALGLVVSAFSRNESQALALSMAFFLPVSIISGIFWPIESMPLYMKPISLFGPQTYSLKAMRSVISYGWSIKNPLIIYGLISSTIWFIFLVLLATFGFKMISFY</sequence>
<organism evidence="10">
    <name type="scientific">Sarcoptes scabiei</name>
    <name type="common">Itch mite</name>
    <name type="synonym">Acarus scabiei</name>
    <dbReference type="NCBI Taxonomy" id="52283"/>
    <lineage>
        <taxon>Eukaryota</taxon>
        <taxon>Metazoa</taxon>
        <taxon>Ecdysozoa</taxon>
        <taxon>Arthropoda</taxon>
        <taxon>Chelicerata</taxon>
        <taxon>Arachnida</taxon>
        <taxon>Acari</taxon>
        <taxon>Acariformes</taxon>
        <taxon>Sarcoptiformes</taxon>
        <taxon>Astigmata</taxon>
        <taxon>Psoroptidia</taxon>
        <taxon>Sarcoptoidea</taxon>
        <taxon>Sarcoptidae</taxon>
        <taxon>Sarcoptinae</taxon>
        <taxon>Sarcoptes</taxon>
    </lineage>
</organism>
<reference evidence="12" key="1">
    <citation type="journal article" date="2020" name="PLoS Negl. Trop. Dis.">
        <title>High-quality nuclear genome for Sarcoptes scabiei-A critical resource for a neglected parasite.</title>
        <authorList>
            <person name="Korhonen P.K."/>
            <person name="Gasser R.B."/>
            <person name="Ma G."/>
            <person name="Wang T."/>
            <person name="Stroehlein A.J."/>
            <person name="Young N.D."/>
            <person name="Ang C.S."/>
            <person name="Fernando D.D."/>
            <person name="Lu H.C."/>
            <person name="Taylor S."/>
            <person name="Reynolds S.L."/>
            <person name="Mofiz E."/>
            <person name="Najaraj S.H."/>
            <person name="Gowda H."/>
            <person name="Madugundu A."/>
            <person name="Renuse S."/>
            <person name="Holt D."/>
            <person name="Pandey A."/>
            <person name="Papenfuss A.T."/>
            <person name="Fischer K."/>
        </authorList>
    </citation>
    <scope>NUCLEOTIDE SEQUENCE [LARGE SCALE GENOMIC DNA]</scope>
</reference>
<evidence type="ECO:0000256" key="1">
    <source>
        <dbReference type="ARBA" id="ARBA00004141"/>
    </source>
</evidence>
<evidence type="ECO:0000256" key="2">
    <source>
        <dbReference type="ARBA" id="ARBA00022692"/>
    </source>
</evidence>
<feature type="transmembrane region" description="Helical" evidence="7">
    <location>
        <begin position="673"/>
        <end position="694"/>
    </location>
</feature>
<evidence type="ECO:0000256" key="5">
    <source>
        <dbReference type="ARBA" id="ARBA00022989"/>
    </source>
</evidence>
<evidence type="ECO:0000313" key="10">
    <source>
        <dbReference type="EMBL" id="KAF7492800.1"/>
    </source>
</evidence>
<keyword evidence="3" id="KW-0547">Nucleotide-binding</keyword>
<keyword evidence="2 7" id="KW-0812">Transmembrane</keyword>
<keyword evidence="6 7" id="KW-0472">Membrane</keyword>
<feature type="transmembrane region" description="Helical" evidence="7">
    <location>
        <begin position="645"/>
        <end position="666"/>
    </location>
</feature>
<dbReference type="PROSITE" id="PS51012">
    <property type="entry name" value="ABC_TM2"/>
    <property type="match status" value="1"/>
</dbReference>
<dbReference type="Pfam" id="PF00005">
    <property type="entry name" value="ABC_tran"/>
    <property type="match status" value="1"/>
</dbReference>
<evidence type="ECO:0000256" key="6">
    <source>
        <dbReference type="ARBA" id="ARBA00023136"/>
    </source>
</evidence>
<keyword evidence="12" id="KW-1185">Reference proteome</keyword>